<evidence type="ECO:0000313" key="11">
    <source>
        <dbReference type="EMBL" id="RZF43906.1"/>
    </source>
</evidence>
<evidence type="ECO:0000256" key="6">
    <source>
        <dbReference type="ARBA" id="ARBA00023295"/>
    </source>
</evidence>
<dbReference type="Gene3D" id="3.20.20.80">
    <property type="entry name" value="Glycosidases"/>
    <property type="match status" value="1"/>
</dbReference>
<dbReference type="PANTHER" id="PTHR10353">
    <property type="entry name" value="GLYCOSYL HYDROLASE"/>
    <property type="match status" value="1"/>
</dbReference>
<dbReference type="InterPro" id="IPR017853">
    <property type="entry name" value="GH"/>
</dbReference>
<evidence type="ECO:0000256" key="3">
    <source>
        <dbReference type="ARBA" id="ARBA00012744"/>
    </source>
</evidence>
<keyword evidence="4 9" id="KW-0378">Hydrolase</keyword>
<evidence type="ECO:0000256" key="8">
    <source>
        <dbReference type="RuleBase" id="RU003690"/>
    </source>
</evidence>
<dbReference type="Pfam" id="PF00232">
    <property type="entry name" value="Glyco_hydro_1"/>
    <property type="match status" value="1"/>
</dbReference>
<dbReference type="PANTHER" id="PTHR10353:SF36">
    <property type="entry name" value="LP05116P"/>
    <property type="match status" value="1"/>
</dbReference>
<dbReference type="Proteomes" id="UP000291343">
    <property type="component" value="Unassembled WGS sequence"/>
</dbReference>
<dbReference type="InterPro" id="IPR033132">
    <property type="entry name" value="GH_1_N_CS"/>
</dbReference>
<dbReference type="PRINTS" id="PR00131">
    <property type="entry name" value="GLHYDRLASE1"/>
</dbReference>
<evidence type="ECO:0000256" key="7">
    <source>
        <dbReference type="PROSITE-ProRule" id="PRU10055"/>
    </source>
</evidence>
<evidence type="ECO:0000256" key="4">
    <source>
        <dbReference type="ARBA" id="ARBA00022801"/>
    </source>
</evidence>
<feature type="active site" description="Nucleophile" evidence="7">
    <location>
        <position position="413"/>
    </location>
</feature>
<feature type="chain" id="PRO_5019775178" description="beta-glucosidase" evidence="10">
    <location>
        <begin position="22"/>
        <end position="510"/>
    </location>
</feature>
<dbReference type="AlphaFoldDB" id="A0A482XDN5"/>
<comment type="similarity">
    <text evidence="1 8">Belongs to the glycosyl hydrolase 1 family.</text>
</comment>
<dbReference type="STRING" id="195883.A0A482XDN5"/>
<keyword evidence="5" id="KW-0325">Glycoprotein</keyword>
<dbReference type="EMBL" id="QKKF02012050">
    <property type="protein sequence ID" value="RZF43906.1"/>
    <property type="molecule type" value="Genomic_DNA"/>
</dbReference>
<evidence type="ECO:0000256" key="1">
    <source>
        <dbReference type="ARBA" id="ARBA00010838"/>
    </source>
</evidence>
<evidence type="ECO:0000256" key="2">
    <source>
        <dbReference type="ARBA" id="ARBA00011738"/>
    </source>
</evidence>
<keyword evidence="10" id="KW-0732">Signal</keyword>
<organism evidence="11 12">
    <name type="scientific">Laodelphax striatellus</name>
    <name type="common">Small brown planthopper</name>
    <name type="synonym">Delphax striatella</name>
    <dbReference type="NCBI Taxonomy" id="195883"/>
    <lineage>
        <taxon>Eukaryota</taxon>
        <taxon>Metazoa</taxon>
        <taxon>Ecdysozoa</taxon>
        <taxon>Arthropoda</taxon>
        <taxon>Hexapoda</taxon>
        <taxon>Insecta</taxon>
        <taxon>Pterygota</taxon>
        <taxon>Neoptera</taxon>
        <taxon>Paraneoptera</taxon>
        <taxon>Hemiptera</taxon>
        <taxon>Auchenorrhyncha</taxon>
        <taxon>Fulgoroidea</taxon>
        <taxon>Delphacidae</taxon>
        <taxon>Criomorphinae</taxon>
        <taxon>Laodelphax</taxon>
    </lineage>
</organism>
<name>A0A482XDN5_LAOST</name>
<dbReference type="SUPFAM" id="SSF51445">
    <property type="entry name" value="(Trans)glycosidases"/>
    <property type="match status" value="1"/>
</dbReference>
<dbReference type="EC" id="3.2.1.21" evidence="3"/>
<proteinExistence type="inferred from homology"/>
<dbReference type="InterPro" id="IPR001360">
    <property type="entry name" value="Glyco_hydro_1"/>
</dbReference>
<comment type="caution">
    <text evidence="11">The sequence shown here is derived from an EMBL/GenBank/DDBJ whole genome shotgun (WGS) entry which is preliminary data.</text>
</comment>
<keyword evidence="12" id="KW-1185">Reference proteome</keyword>
<dbReference type="GO" id="GO:0005975">
    <property type="term" value="P:carbohydrate metabolic process"/>
    <property type="evidence" value="ECO:0007669"/>
    <property type="project" value="InterPro"/>
</dbReference>
<dbReference type="PROSITE" id="PS00572">
    <property type="entry name" value="GLYCOSYL_HYDROL_F1_1"/>
    <property type="match status" value="1"/>
</dbReference>
<dbReference type="PROSITE" id="PS00653">
    <property type="entry name" value="GLYCOSYL_HYDROL_F1_2"/>
    <property type="match status" value="1"/>
</dbReference>
<feature type="signal peptide" evidence="10">
    <location>
        <begin position="1"/>
        <end position="21"/>
    </location>
</feature>
<evidence type="ECO:0000256" key="5">
    <source>
        <dbReference type="ARBA" id="ARBA00023180"/>
    </source>
</evidence>
<accession>A0A482XDN5</accession>
<evidence type="ECO:0000256" key="10">
    <source>
        <dbReference type="SAM" id="SignalP"/>
    </source>
</evidence>
<comment type="subunit">
    <text evidence="2">Homodimer.</text>
</comment>
<dbReference type="SMR" id="A0A482XDN5"/>
<dbReference type="OrthoDB" id="65569at2759"/>
<gene>
    <name evidence="11" type="ORF">LSTR_LSTR007242</name>
</gene>
<dbReference type="InterPro" id="IPR018120">
    <property type="entry name" value="Glyco_hydro_1_AS"/>
</dbReference>
<dbReference type="InParanoid" id="A0A482XDN5"/>
<sequence>MKSSLRPFYLYLFCNLISVTSFEQKMVEEVEQFETEKMTDTDFPKDFLFGAASASYQIEGAWNKDGKGENIWDHYTHQNPNLIRDHSNGDIACDSYHKYKEDVQLLKTVGFNAYRFSISWSRILPKGDDSLVNEKGIKYYSDLIDELLANGIQPMVTMYHWDLPEPLDKIGGWTNPVLADYFEAYARILFIKLGNRVKLWITLNEPMEVVHGYGSVDYPPFLNYNGVGEYLAAHTLIRAHAKVYHLYNNEFRTEQKGLIGITLNSDFSFPKTTSKDDIEAAQTAMQFFLGWFAHPIHSKEGDYPSVMRQRIDENSKKEGRFKSRLPRFTQEEIESIRGSSDFFGLNHYTSRYASKGQSGKVPSVEYDSGVMKTIDPSWPGSASEWLKVVPSGFRHLLKWIKKEYGDKPIIVTENGFSDKGELNDDDRIRYYSSYLQELSKAIKDDKCNVIGYTAWSIMDNFEWCKGYTERFGIYQVDFTSPDRTRKPKKSVKFFQKLIETRIVPEEINAV</sequence>
<dbReference type="FunFam" id="3.20.20.80:FF:000013">
    <property type="entry name" value="lactase-phlorizin hydrolase"/>
    <property type="match status" value="1"/>
</dbReference>
<evidence type="ECO:0000313" key="12">
    <source>
        <dbReference type="Proteomes" id="UP000291343"/>
    </source>
</evidence>
<evidence type="ECO:0000256" key="9">
    <source>
        <dbReference type="RuleBase" id="RU004468"/>
    </source>
</evidence>
<dbReference type="FunCoup" id="A0A482XDN5">
    <property type="interactions" value="2"/>
</dbReference>
<keyword evidence="6 9" id="KW-0326">Glycosidase</keyword>
<dbReference type="GO" id="GO:0008422">
    <property type="term" value="F:beta-glucosidase activity"/>
    <property type="evidence" value="ECO:0007669"/>
    <property type="project" value="TreeGrafter"/>
</dbReference>
<reference evidence="11 12" key="1">
    <citation type="journal article" date="2017" name="Gigascience">
        <title>Genome sequence of the small brown planthopper, Laodelphax striatellus.</title>
        <authorList>
            <person name="Zhu J."/>
            <person name="Jiang F."/>
            <person name="Wang X."/>
            <person name="Yang P."/>
            <person name="Bao Y."/>
            <person name="Zhao W."/>
            <person name="Wang W."/>
            <person name="Lu H."/>
            <person name="Wang Q."/>
            <person name="Cui N."/>
            <person name="Li J."/>
            <person name="Chen X."/>
            <person name="Luo L."/>
            <person name="Yu J."/>
            <person name="Kang L."/>
            <person name="Cui F."/>
        </authorList>
    </citation>
    <scope>NUCLEOTIDE SEQUENCE [LARGE SCALE GENOMIC DNA]</scope>
    <source>
        <strain evidence="11">Lst14</strain>
    </source>
</reference>
<protein>
    <recommendedName>
        <fullName evidence="3">beta-glucosidase</fullName>
        <ecNumber evidence="3">3.2.1.21</ecNumber>
    </recommendedName>
</protein>